<keyword evidence="3" id="KW-0732">Signal</keyword>
<keyword evidence="2" id="KW-0677">Repeat</keyword>
<dbReference type="OrthoDB" id="676979at2759"/>
<evidence type="ECO:0000256" key="3">
    <source>
        <dbReference type="SAM" id="SignalP"/>
    </source>
</evidence>
<keyword evidence="1" id="KW-0433">Leucine-rich repeat</keyword>
<name>A0A5N4AZ05_PHOPY</name>
<dbReference type="Gene3D" id="3.80.10.10">
    <property type="entry name" value="Ribonuclease Inhibitor"/>
    <property type="match status" value="3"/>
</dbReference>
<evidence type="ECO:0000313" key="4">
    <source>
        <dbReference type="EMBL" id="KAB0802556.1"/>
    </source>
</evidence>
<protein>
    <recommendedName>
        <fullName evidence="6">LRRCT domain-containing protein</fullName>
    </recommendedName>
</protein>
<dbReference type="InterPro" id="IPR001611">
    <property type="entry name" value="Leu-rich_rpt"/>
</dbReference>
<reference evidence="4 5" key="1">
    <citation type="journal article" date="2018" name="Elife">
        <title>Firefly genomes illuminate parallel origins of bioluminescence in beetles.</title>
        <authorList>
            <person name="Fallon T.R."/>
            <person name="Lower S.E."/>
            <person name="Chang C.H."/>
            <person name="Bessho-Uehara M."/>
            <person name="Martin G.J."/>
            <person name="Bewick A.J."/>
            <person name="Behringer M."/>
            <person name="Debat H.J."/>
            <person name="Wong I."/>
            <person name="Day J.C."/>
            <person name="Suvorov A."/>
            <person name="Silva C.J."/>
            <person name="Stanger-Hall K.F."/>
            <person name="Hall D.W."/>
            <person name="Schmitz R.J."/>
            <person name="Nelson D.R."/>
            <person name="Lewis S.M."/>
            <person name="Shigenobu S."/>
            <person name="Bybee S.M."/>
            <person name="Larracuente A.M."/>
            <person name="Oba Y."/>
            <person name="Weng J.K."/>
        </authorList>
    </citation>
    <scope>NUCLEOTIDE SEQUENCE [LARGE SCALE GENOMIC DNA]</scope>
    <source>
        <strain evidence="4">1611_PpyrPB1</strain>
        <tissue evidence="4">Whole body</tissue>
    </source>
</reference>
<dbReference type="PANTHER" id="PTHR24366:SF96">
    <property type="entry name" value="LEUCINE RICH REPEAT CONTAINING 53"/>
    <property type="match status" value="1"/>
</dbReference>
<feature type="signal peptide" evidence="3">
    <location>
        <begin position="1"/>
        <end position="28"/>
    </location>
</feature>
<dbReference type="Proteomes" id="UP000327044">
    <property type="component" value="Unassembled WGS sequence"/>
</dbReference>
<dbReference type="InterPro" id="IPR003591">
    <property type="entry name" value="Leu-rich_rpt_typical-subtyp"/>
</dbReference>
<dbReference type="SMART" id="SM00369">
    <property type="entry name" value="LRR_TYP"/>
    <property type="match status" value="5"/>
</dbReference>
<dbReference type="PANTHER" id="PTHR24366">
    <property type="entry name" value="IG(IMMUNOGLOBULIN) AND LRR(LEUCINE RICH REPEAT) DOMAINS"/>
    <property type="match status" value="1"/>
</dbReference>
<evidence type="ECO:0000256" key="1">
    <source>
        <dbReference type="ARBA" id="ARBA00022614"/>
    </source>
</evidence>
<proteinExistence type="predicted"/>
<feature type="chain" id="PRO_5024316295" description="LRRCT domain-containing protein" evidence="3">
    <location>
        <begin position="29"/>
        <end position="392"/>
    </location>
</feature>
<dbReference type="InterPro" id="IPR032675">
    <property type="entry name" value="LRR_dom_sf"/>
</dbReference>
<dbReference type="SUPFAM" id="SSF52058">
    <property type="entry name" value="L domain-like"/>
    <property type="match status" value="1"/>
</dbReference>
<dbReference type="Pfam" id="PF13855">
    <property type="entry name" value="LRR_8"/>
    <property type="match status" value="2"/>
</dbReference>
<keyword evidence="5" id="KW-1185">Reference proteome</keyword>
<organism evidence="4 5">
    <name type="scientific">Photinus pyralis</name>
    <name type="common">Common eastern firefly</name>
    <name type="synonym">Lampyris pyralis</name>
    <dbReference type="NCBI Taxonomy" id="7054"/>
    <lineage>
        <taxon>Eukaryota</taxon>
        <taxon>Metazoa</taxon>
        <taxon>Ecdysozoa</taxon>
        <taxon>Arthropoda</taxon>
        <taxon>Hexapoda</taxon>
        <taxon>Insecta</taxon>
        <taxon>Pterygota</taxon>
        <taxon>Neoptera</taxon>
        <taxon>Endopterygota</taxon>
        <taxon>Coleoptera</taxon>
        <taxon>Polyphaga</taxon>
        <taxon>Elateriformia</taxon>
        <taxon>Elateroidea</taxon>
        <taxon>Lampyridae</taxon>
        <taxon>Lampyrinae</taxon>
        <taxon>Photinus</taxon>
    </lineage>
</organism>
<dbReference type="PROSITE" id="PS51450">
    <property type="entry name" value="LRR"/>
    <property type="match status" value="2"/>
</dbReference>
<dbReference type="AlphaFoldDB" id="A0A5N4AZ05"/>
<evidence type="ECO:0000313" key="5">
    <source>
        <dbReference type="Proteomes" id="UP000327044"/>
    </source>
</evidence>
<dbReference type="InParanoid" id="A0A5N4AZ05"/>
<gene>
    <name evidence="4" type="ORF">PPYR_04742</name>
</gene>
<accession>A0A5N4AZ05</accession>
<evidence type="ECO:0008006" key="6">
    <source>
        <dbReference type="Google" id="ProtNLM"/>
    </source>
</evidence>
<dbReference type="EMBL" id="VVIM01000002">
    <property type="protein sequence ID" value="KAB0802556.1"/>
    <property type="molecule type" value="Genomic_DNA"/>
</dbReference>
<comment type="caution">
    <text evidence="4">The sequence shown here is derived from an EMBL/GenBank/DDBJ whole genome shotgun (WGS) entry which is preliminary data.</text>
</comment>
<sequence>MYPSLLLVCVSFLTFISLSFEACRVVKGAHGLSNYMCDSIQDLNQKPILLDVVIYKDGTASRINQQTKTPKFSATLAQKAGGKFNIDVVNGIQKVSNIASSISMLTGLNKNTFDNIQLEKIQLRDGYLTSIEPGTFSKLKNVQEIQIISHALQRIQSGVFSDLPIITLALSNNQIKYIERNALINLENLKNLYLDGNMLSELSSESLMNNAKELETLHLQNNAFTSISRNMFKIFTKLRVLNLSHNKIFSIMSYTFEDLLQLESLNLAHNIIYELKTDMFPNNGFLILSKLNIAYNRLPDLPLSVLDKLQEVKFISIGGNPWHCLCLDLIQVWINKNNIKQVCDDEYLKGIRPICVLDQSGADTCTFTDQSLYHKYIAENNRLPKNSTCTDI</sequence>
<evidence type="ECO:0000256" key="2">
    <source>
        <dbReference type="ARBA" id="ARBA00022737"/>
    </source>
</evidence>